<dbReference type="SUPFAM" id="SSF54495">
    <property type="entry name" value="UBC-like"/>
    <property type="match status" value="1"/>
</dbReference>
<dbReference type="SMART" id="SM00212">
    <property type="entry name" value="UBCc"/>
    <property type="match status" value="1"/>
</dbReference>
<keyword evidence="14 22" id="KW-1133">Transmembrane helix</keyword>
<feature type="compositionally biased region" description="Basic and acidic residues" evidence="21">
    <location>
        <begin position="177"/>
        <end position="187"/>
    </location>
</feature>
<evidence type="ECO:0000256" key="9">
    <source>
        <dbReference type="ARBA" id="ARBA00022771"/>
    </source>
</evidence>
<evidence type="ECO:0000256" key="1">
    <source>
        <dbReference type="ARBA" id="ARBA00004123"/>
    </source>
</evidence>
<dbReference type="InterPro" id="IPR000608">
    <property type="entry name" value="UBC"/>
</dbReference>
<comment type="subcellular location">
    <subcellularLocation>
        <location evidence="2">Endoplasmic reticulum membrane</location>
    </subcellularLocation>
    <subcellularLocation>
        <location evidence="1">Nucleus</location>
    </subcellularLocation>
</comment>
<keyword evidence="16 22" id="KW-0472">Membrane</keyword>
<dbReference type="GO" id="GO:0008270">
    <property type="term" value="F:zinc ion binding"/>
    <property type="evidence" value="ECO:0007669"/>
    <property type="project" value="UniProtKB-KW"/>
</dbReference>
<dbReference type="Pfam" id="PF00179">
    <property type="entry name" value="UQ_con"/>
    <property type="match status" value="1"/>
</dbReference>
<evidence type="ECO:0000256" key="17">
    <source>
        <dbReference type="ARBA" id="ARBA00023242"/>
    </source>
</evidence>
<evidence type="ECO:0000256" key="5">
    <source>
        <dbReference type="ARBA" id="ARBA00022692"/>
    </source>
</evidence>
<dbReference type="GO" id="GO:0061631">
    <property type="term" value="F:ubiquitin conjugating enzyme activity"/>
    <property type="evidence" value="ECO:0007669"/>
    <property type="project" value="UniProtKB-EC"/>
</dbReference>
<proteinExistence type="predicted"/>
<evidence type="ECO:0000256" key="20">
    <source>
        <dbReference type="PROSITE-ProRule" id="PRU01145"/>
    </source>
</evidence>
<dbReference type="GO" id="GO:0003677">
    <property type="term" value="F:DNA binding"/>
    <property type="evidence" value="ECO:0007669"/>
    <property type="project" value="InterPro"/>
</dbReference>
<evidence type="ECO:0000256" key="16">
    <source>
        <dbReference type="ARBA" id="ARBA00023136"/>
    </source>
</evidence>
<dbReference type="GO" id="GO:0000122">
    <property type="term" value="P:negative regulation of transcription by RNA polymerase II"/>
    <property type="evidence" value="ECO:0007669"/>
    <property type="project" value="TreeGrafter"/>
</dbReference>
<dbReference type="FunFam" id="3.30.1490.490:FF:000001">
    <property type="entry name" value="cell growth-regulating nucleolar protein-like"/>
    <property type="match status" value="1"/>
</dbReference>
<feature type="compositionally biased region" description="Polar residues" evidence="21">
    <location>
        <begin position="190"/>
        <end position="200"/>
    </location>
</feature>
<evidence type="ECO:0000256" key="21">
    <source>
        <dbReference type="SAM" id="MobiDB-lite"/>
    </source>
</evidence>
<evidence type="ECO:0000256" key="14">
    <source>
        <dbReference type="ARBA" id="ARBA00022989"/>
    </source>
</evidence>
<dbReference type="Proteomes" id="UP001487740">
    <property type="component" value="Unassembled WGS sequence"/>
</dbReference>
<comment type="function">
    <text evidence="18">Catalyzes the covalent attachment of ubiquitin to other proteins. Seems to function in the selective degradation of misfolded membrane proteins from the endoplasmic reticulum (ERAD). In cooperation with the GATOR2 complex, catalyzes 'Lys-6'-linked ubiquitination of NPRL2.</text>
</comment>
<dbReference type="EMBL" id="JARAKH010000024">
    <property type="protein sequence ID" value="KAK8390950.1"/>
    <property type="molecule type" value="Genomic_DNA"/>
</dbReference>
<dbReference type="Pfam" id="PF08790">
    <property type="entry name" value="zf-LYAR"/>
    <property type="match status" value="1"/>
</dbReference>
<gene>
    <name evidence="24" type="ORF">O3P69_016953</name>
</gene>
<keyword evidence="4" id="KW-0808">Transferase</keyword>
<accession>A0AAW0TTX7</accession>
<evidence type="ECO:0000256" key="2">
    <source>
        <dbReference type="ARBA" id="ARBA00004586"/>
    </source>
</evidence>
<feature type="compositionally biased region" description="Basic residues" evidence="21">
    <location>
        <begin position="465"/>
        <end position="475"/>
    </location>
</feature>
<evidence type="ECO:0000256" key="7">
    <source>
        <dbReference type="ARBA" id="ARBA00022737"/>
    </source>
</evidence>
<evidence type="ECO:0000256" key="13">
    <source>
        <dbReference type="ARBA" id="ARBA00022840"/>
    </source>
</evidence>
<keyword evidence="10" id="KW-0833">Ubl conjugation pathway</keyword>
<keyword evidence="13" id="KW-0067">ATP-binding</keyword>
<keyword evidence="15" id="KW-0175">Coiled coil</keyword>
<dbReference type="GO" id="GO:0005730">
    <property type="term" value="C:nucleolus"/>
    <property type="evidence" value="ECO:0007669"/>
    <property type="project" value="UniProtKB-ARBA"/>
</dbReference>
<dbReference type="PANTHER" id="PTHR13100:SF10">
    <property type="entry name" value="CELL GROWTH-REGULATING NUCLEOLAR PROTEIN"/>
    <property type="match status" value="1"/>
</dbReference>
<dbReference type="CDD" id="cd23799">
    <property type="entry name" value="UBCc_UBE2J"/>
    <property type="match status" value="1"/>
</dbReference>
<dbReference type="InterPro" id="IPR036236">
    <property type="entry name" value="Znf_C2H2_sf"/>
</dbReference>
<evidence type="ECO:0000256" key="18">
    <source>
        <dbReference type="ARBA" id="ARBA00054775"/>
    </source>
</evidence>
<evidence type="ECO:0000256" key="10">
    <source>
        <dbReference type="ARBA" id="ARBA00022786"/>
    </source>
</evidence>
<evidence type="ECO:0000256" key="11">
    <source>
        <dbReference type="ARBA" id="ARBA00022824"/>
    </source>
</evidence>
<feature type="compositionally biased region" description="Basic and acidic residues" evidence="21">
    <location>
        <begin position="425"/>
        <end position="442"/>
    </location>
</feature>
<feature type="compositionally biased region" description="Polar residues" evidence="21">
    <location>
        <begin position="406"/>
        <end position="424"/>
    </location>
</feature>
<keyword evidence="25" id="KW-1185">Reference proteome</keyword>
<dbReference type="FunFam" id="3.10.110.10:FF:000023">
    <property type="entry name" value="Ubiquitin-conjugating enzyme E2 J2"/>
    <property type="match status" value="1"/>
</dbReference>
<organism evidence="24 25">
    <name type="scientific">Scylla paramamosain</name>
    <name type="common">Mud crab</name>
    <dbReference type="NCBI Taxonomy" id="85552"/>
    <lineage>
        <taxon>Eukaryota</taxon>
        <taxon>Metazoa</taxon>
        <taxon>Ecdysozoa</taxon>
        <taxon>Arthropoda</taxon>
        <taxon>Crustacea</taxon>
        <taxon>Multicrustacea</taxon>
        <taxon>Malacostraca</taxon>
        <taxon>Eumalacostraca</taxon>
        <taxon>Eucarida</taxon>
        <taxon>Decapoda</taxon>
        <taxon>Pleocyemata</taxon>
        <taxon>Brachyura</taxon>
        <taxon>Eubrachyura</taxon>
        <taxon>Portunoidea</taxon>
        <taxon>Portunidae</taxon>
        <taxon>Portuninae</taxon>
        <taxon>Scylla</taxon>
    </lineage>
</organism>
<evidence type="ECO:0000313" key="24">
    <source>
        <dbReference type="EMBL" id="KAK8390950.1"/>
    </source>
</evidence>
<dbReference type="InterPro" id="IPR039999">
    <property type="entry name" value="LYAR"/>
</dbReference>
<keyword evidence="6" id="KW-0479">Metal-binding</keyword>
<feature type="compositionally biased region" description="Basic and acidic residues" evidence="21">
    <location>
        <begin position="476"/>
        <end position="492"/>
    </location>
</feature>
<dbReference type="Pfam" id="PF25879">
    <property type="entry name" value="WHD_LYAR"/>
    <property type="match status" value="1"/>
</dbReference>
<dbReference type="GO" id="GO:0005524">
    <property type="term" value="F:ATP binding"/>
    <property type="evidence" value="ECO:0007669"/>
    <property type="project" value="UniProtKB-KW"/>
</dbReference>
<evidence type="ECO:0000256" key="19">
    <source>
        <dbReference type="ARBA" id="ARBA00073320"/>
    </source>
</evidence>
<evidence type="ECO:0000256" key="8">
    <source>
        <dbReference type="ARBA" id="ARBA00022741"/>
    </source>
</evidence>
<feature type="region of interest" description="Disordered" evidence="21">
    <location>
        <begin position="406"/>
        <end position="544"/>
    </location>
</feature>
<keyword evidence="12" id="KW-0862">Zinc</keyword>
<dbReference type="Gene3D" id="3.10.110.10">
    <property type="entry name" value="Ubiquitin Conjugating Enzyme"/>
    <property type="match status" value="1"/>
</dbReference>
<dbReference type="SUPFAM" id="SSF57667">
    <property type="entry name" value="beta-beta-alpha zinc fingers"/>
    <property type="match status" value="2"/>
</dbReference>
<name>A0AAW0TTX7_SCYPA</name>
<dbReference type="Gene3D" id="3.30.1490.490">
    <property type="match status" value="1"/>
</dbReference>
<evidence type="ECO:0000259" key="23">
    <source>
        <dbReference type="PROSITE" id="PS50127"/>
    </source>
</evidence>
<dbReference type="EC" id="2.3.2.23" evidence="3"/>
<protein>
    <recommendedName>
        <fullName evidence="19">Ubiquitin-conjugating enzyme E2 J2</fullName>
        <ecNumber evidence="3">2.3.2.23</ecNumber>
    </recommendedName>
</protein>
<evidence type="ECO:0000313" key="25">
    <source>
        <dbReference type="Proteomes" id="UP001487740"/>
    </source>
</evidence>
<dbReference type="PANTHER" id="PTHR13100">
    <property type="entry name" value="CELL GROWTH-REGULATING NUCLEOLAR PROTEIN LYAR"/>
    <property type="match status" value="1"/>
</dbReference>
<keyword evidence="5 22" id="KW-0812">Transmembrane</keyword>
<keyword evidence="17" id="KW-0539">Nucleus</keyword>
<keyword evidence="11" id="KW-0256">Endoplasmic reticulum</keyword>
<dbReference type="GO" id="GO:0006364">
    <property type="term" value="P:rRNA processing"/>
    <property type="evidence" value="ECO:0007669"/>
    <property type="project" value="TreeGrafter"/>
</dbReference>
<evidence type="ECO:0000256" key="3">
    <source>
        <dbReference type="ARBA" id="ARBA00012486"/>
    </source>
</evidence>
<comment type="caution">
    <text evidence="24">The sequence shown here is derived from an EMBL/GenBank/DDBJ whole genome shotgun (WGS) entry which is preliminary data.</text>
</comment>
<dbReference type="InterPro" id="IPR014898">
    <property type="entry name" value="Znf_C2H2_LYAR"/>
</dbReference>
<dbReference type="InterPro" id="IPR016135">
    <property type="entry name" value="UBQ-conjugating_enzyme/RWD"/>
</dbReference>
<keyword evidence="9 20" id="KW-0863">Zinc-finger</keyword>
<keyword evidence="8" id="KW-0547">Nucleotide-binding</keyword>
<feature type="transmembrane region" description="Helical" evidence="22">
    <location>
        <begin position="211"/>
        <end position="235"/>
    </location>
</feature>
<dbReference type="PROSITE" id="PS51804">
    <property type="entry name" value="ZF_C2HC_LYAR"/>
    <property type="match status" value="1"/>
</dbReference>
<feature type="region of interest" description="Disordered" evidence="21">
    <location>
        <begin position="177"/>
        <end position="200"/>
    </location>
</feature>
<evidence type="ECO:0000256" key="12">
    <source>
        <dbReference type="ARBA" id="ARBA00022833"/>
    </source>
</evidence>
<dbReference type="PROSITE" id="PS50127">
    <property type="entry name" value="UBC_2"/>
    <property type="match status" value="1"/>
</dbReference>
<dbReference type="AlphaFoldDB" id="A0AAW0TTX7"/>
<evidence type="ECO:0000256" key="6">
    <source>
        <dbReference type="ARBA" id="ARBA00022723"/>
    </source>
</evidence>
<dbReference type="FunFam" id="1.10.10.2100:FF:000002">
    <property type="entry name" value="cell growth-regulating nucleolar protein-like"/>
    <property type="match status" value="1"/>
</dbReference>
<dbReference type="Gene3D" id="1.10.10.2100">
    <property type="match status" value="1"/>
</dbReference>
<dbReference type="InterPro" id="IPR058719">
    <property type="entry name" value="WHD_LYAR"/>
</dbReference>
<keyword evidence="7" id="KW-0677">Repeat</keyword>
<feature type="domain" description="UBC core" evidence="23">
    <location>
        <begin position="7"/>
        <end position="157"/>
    </location>
</feature>
<reference evidence="24 25" key="1">
    <citation type="submission" date="2023-03" db="EMBL/GenBank/DDBJ databases">
        <title>High-quality genome of Scylla paramamosain provides insights in environmental adaptation.</title>
        <authorList>
            <person name="Zhang L."/>
        </authorList>
    </citation>
    <scope>NUCLEOTIDE SEQUENCE [LARGE SCALE GENOMIC DNA]</scope>
    <source>
        <strain evidence="24">LZ_2023a</strain>
        <tissue evidence="24">Muscle</tissue>
    </source>
</reference>
<dbReference type="GO" id="GO:0005789">
    <property type="term" value="C:endoplasmic reticulum membrane"/>
    <property type="evidence" value="ECO:0007669"/>
    <property type="project" value="UniProtKB-SubCell"/>
</dbReference>
<evidence type="ECO:0000256" key="4">
    <source>
        <dbReference type="ARBA" id="ARBA00022679"/>
    </source>
</evidence>
<sequence length="641" mass="73520">MSKPSRTASARLRADYMRIKRDPVPYVTAEPLPSNILEWHYVVEGPEESPYAGGFYHGKLVFPMEYPFRPPSIYMISPSGRFKTNTRLCLSISDFHPDTWNPAWSVATILTGLLSFMLEESPTFGSIETSDSEKRLLAQQSLSFNLKNKIFTELFPETTEKIENKLAQRERELAERARAAESGRPCDQDPASNDSSKQNVDSSQMSALTNLLIVVGFAFFAWTVSYIVSTLGSLVRGEPGGLTRDDGRRRRAGRHVWLVQVTMVYFVCSTCGTCLKKNQVTTHWFKCKRGKNVSCMDCGKDFWGEDYANHVKCISEDQKYGGSNYVYKENKGEKKQEEWVMRIKEKVANSQNMDPQLRGLLQNIIYFTNIPRKEAKFRNFMRSSCRVNNTKLVDKVWEVFKDANSKNDNITTTNGAKNGVTELNNSDKKSTGEIIQETHNETDINCSNGTAKLNKRERKELRREKQNKKSKKDKHGLHNNDTKSETQRKINNEEAEPNLETAEPKKKKKKKRKGDDSLVEEEQVKETVEPKKKKKKKGNDLQEESILITNENHVMHEENEQAQPHPTSVFKWTVAIKKVLQDAPEEGLKVSKLQRKVFALYYAAHGEDVKSKAELIPILHKKLNKRNNFVMFKDKVKLQKL</sequence>
<evidence type="ECO:0000256" key="22">
    <source>
        <dbReference type="SAM" id="Phobius"/>
    </source>
</evidence>
<evidence type="ECO:0000256" key="15">
    <source>
        <dbReference type="ARBA" id="ARBA00023054"/>
    </source>
</evidence>